<dbReference type="AlphaFoldDB" id="A0A8A1LW24"/>
<accession>A0A8A1LW24</accession>
<evidence type="ECO:0000313" key="1">
    <source>
        <dbReference type="EMBL" id="QSS56604.1"/>
    </source>
</evidence>
<dbReference type="Proteomes" id="UP000663419">
    <property type="component" value="Chromosome 5"/>
</dbReference>
<sequence>MTLFDTYIHYKVIYLEHLLSQYWVLTLIHCLILFRVSKWECVFNDVMTFAISTKHLLYIRLSFTSQLSATGN</sequence>
<protein>
    <submittedName>
        <fullName evidence="1">Uncharacterized protein</fullName>
    </submittedName>
</protein>
<evidence type="ECO:0000313" key="2">
    <source>
        <dbReference type="Proteomes" id="UP000663419"/>
    </source>
</evidence>
<gene>
    <name evidence="1" type="ORF">I7I53_04865</name>
</gene>
<proteinExistence type="predicted"/>
<name>A0A8A1LW24_AJEC8</name>
<dbReference type="EMBL" id="CP069106">
    <property type="protein sequence ID" value="QSS56604.1"/>
    <property type="molecule type" value="Genomic_DNA"/>
</dbReference>
<dbReference type="VEuPathDB" id="FungiDB:I7I53_04865"/>
<reference evidence="1" key="1">
    <citation type="submission" date="2021-01" db="EMBL/GenBank/DDBJ databases">
        <title>Chromosome-level genome assembly of a human fungal pathogen reveals clustering of transcriptionally co-regulated genes.</title>
        <authorList>
            <person name="Voorhies M."/>
            <person name="Cohen S."/>
            <person name="Shea T.P."/>
            <person name="Petrus S."/>
            <person name="Munoz J.F."/>
            <person name="Poplawski S."/>
            <person name="Goldman W.E."/>
            <person name="Michael T."/>
            <person name="Cuomo C.A."/>
            <person name="Sil A."/>
            <person name="Beyhan S."/>
        </authorList>
    </citation>
    <scope>NUCLEOTIDE SEQUENCE</scope>
    <source>
        <strain evidence="1">H88</strain>
    </source>
</reference>
<organism evidence="1 2">
    <name type="scientific">Ajellomyces capsulatus (strain H88)</name>
    <name type="common">Darling's disease fungus</name>
    <name type="synonym">Histoplasma capsulatum</name>
    <dbReference type="NCBI Taxonomy" id="544711"/>
    <lineage>
        <taxon>Eukaryota</taxon>
        <taxon>Fungi</taxon>
        <taxon>Dikarya</taxon>
        <taxon>Ascomycota</taxon>
        <taxon>Pezizomycotina</taxon>
        <taxon>Eurotiomycetes</taxon>
        <taxon>Eurotiomycetidae</taxon>
        <taxon>Onygenales</taxon>
        <taxon>Ajellomycetaceae</taxon>
        <taxon>Histoplasma</taxon>
    </lineage>
</organism>